<evidence type="ECO:0000313" key="2">
    <source>
        <dbReference type="Proteomes" id="UP001152747"/>
    </source>
</evidence>
<evidence type="ECO:0000313" key="1">
    <source>
        <dbReference type="EMBL" id="CAI5447378.1"/>
    </source>
</evidence>
<dbReference type="Proteomes" id="UP001152747">
    <property type="component" value="Unassembled WGS sequence"/>
</dbReference>
<dbReference type="SUPFAM" id="SSF56436">
    <property type="entry name" value="C-type lectin-like"/>
    <property type="match status" value="1"/>
</dbReference>
<dbReference type="InterPro" id="IPR016186">
    <property type="entry name" value="C-type_lectin-like/link_sf"/>
</dbReference>
<comment type="caution">
    <text evidence="1">The sequence shown here is derived from an EMBL/GenBank/DDBJ whole genome shotgun (WGS) entry which is preliminary data.</text>
</comment>
<dbReference type="PANTHER" id="PTHR23124">
    <property type="entry name" value="C-TYPE LECTIN DOMAIN-CONTAINING PROTEIN-RELATED-RELATED"/>
    <property type="match status" value="1"/>
</dbReference>
<dbReference type="PANTHER" id="PTHR23124:SF148">
    <property type="entry name" value="C-TYPE LECTIN DOMAIN-CONTAINING PROTEIN-RELATED"/>
    <property type="match status" value="1"/>
</dbReference>
<dbReference type="AlphaFoldDB" id="A0A9P1IM14"/>
<protein>
    <recommendedName>
        <fullName evidence="3">C-type lectin domain-containing protein</fullName>
    </recommendedName>
</protein>
<dbReference type="Gene3D" id="3.10.100.10">
    <property type="entry name" value="Mannose-Binding Protein A, subunit A"/>
    <property type="match status" value="1"/>
</dbReference>
<proteinExistence type="predicted"/>
<accession>A0A9P1IM14</accession>
<keyword evidence="2" id="KW-1185">Reference proteome</keyword>
<reference evidence="1" key="1">
    <citation type="submission" date="2022-11" db="EMBL/GenBank/DDBJ databases">
        <authorList>
            <person name="Kikuchi T."/>
        </authorList>
    </citation>
    <scope>NUCLEOTIDE SEQUENCE</scope>
    <source>
        <strain evidence="1">PS1010</strain>
    </source>
</reference>
<organism evidence="1 2">
    <name type="scientific">Caenorhabditis angaria</name>
    <dbReference type="NCBI Taxonomy" id="860376"/>
    <lineage>
        <taxon>Eukaryota</taxon>
        <taxon>Metazoa</taxon>
        <taxon>Ecdysozoa</taxon>
        <taxon>Nematoda</taxon>
        <taxon>Chromadorea</taxon>
        <taxon>Rhabditida</taxon>
        <taxon>Rhabditina</taxon>
        <taxon>Rhabditomorpha</taxon>
        <taxon>Rhabditoidea</taxon>
        <taxon>Rhabditidae</taxon>
        <taxon>Peloderinae</taxon>
        <taxon>Caenorhabditis</taxon>
    </lineage>
</organism>
<name>A0A9P1IM14_9PELO</name>
<evidence type="ECO:0008006" key="3">
    <source>
        <dbReference type="Google" id="ProtNLM"/>
    </source>
</evidence>
<dbReference type="OrthoDB" id="10625984at2759"/>
<dbReference type="InterPro" id="IPR016187">
    <property type="entry name" value="CTDL_fold"/>
</dbReference>
<sequence length="206" mass="22765">MGFACIPTQNIEKEVPISKILDSSTSKSMSSTSVKSSKTYKTSTTTTTLPPLSCPSTDWILFDRGTYSWCIYLYWFPSPVYGNSALPYCKTLNSASVVSGFQNRAEVNSILSVANPKGSWLQIFIGAYRTSACMNSHLTSTCNQLTTFEWTDKHTTGTDGFVWEPNQPDNTGLIQRYVILWTGRNFMDDTGGMGNGAICGIQAKYF</sequence>
<dbReference type="EMBL" id="CANHGI010000004">
    <property type="protein sequence ID" value="CAI5447378.1"/>
    <property type="molecule type" value="Genomic_DNA"/>
</dbReference>
<gene>
    <name evidence="1" type="ORF">CAMP_LOCUS10015</name>
</gene>